<dbReference type="GO" id="GO:0005886">
    <property type="term" value="C:plasma membrane"/>
    <property type="evidence" value="ECO:0007669"/>
    <property type="project" value="UniProtKB-SubCell"/>
</dbReference>
<dbReference type="GO" id="GO:0042626">
    <property type="term" value="F:ATPase-coupled transmembrane transporter activity"/>
    <property type="evidence" value="ECO:0007669"/>
    <property type="project" value="InterPro"/>
</dbReference>
<dbReference type="GO" id="GO:0007165">
    <property type="term" value="P:signal transduction"/>
    <property type="evidence" value="ECO:0007669"/>
    <property type="project" value="UniProtKB-KW"/>
</dbReference>
<dbReference type="SUPFAM" id="SSF53850">
    <property type="entry name" value="Periplasmic binding protein-like II"/>
    <property type="match status" value="1"/>
</dbReference>
<dbReference type="GO" id="GO:0042597">
    <property type="term" value="C:periplasmic space"/>
    <property type="evidence" value="ECO:0007669"/>
    <property type="project" value="UniProtKB-SubCell"/>
</dbReference>
<dbReference type="KEGG" id="cohn:KCTCHS21_28960"/>
<evidence type="ECO:0000313" key="13">
    <source>
        <dbReference type="Proteomes" id="UP000289856"/>
    </source>
</evidence>
<evidence type="ECO:0000256" key="6">
    <source>
        <dbReference type="ARBA" id="ARBA00022519"/>
    </source>
</evidence>
<dbReference type="RefSeq" id="WP_130609300.1">
    <property type="nucleotide sequence ID" value="NZ_AP019400.1"/>
</dbReference>
<evidence type="ECO:0000256" key="2">
    <source>
        <dbReference type="ARBA" id="ARBA00004533"/>
    </source>
</evidence>
<dbReference type="InterPro" id="IPR004089">
    <property type="entry name" value="MCPsignal_dom"/>
</dbReference>
<keyword evidence="7" id="KW-0732">Signal</keyword>
<proteinExistence type="inferred from homology"/>
<evidence type="ECO:0000256" key="5">
    <source>
        <dbReference type="ARBA" id="ARBA00022475"/>
    </source>
</evidence>
<evidence type="ECO:0000256" key="10">
    <source>
        <dbReference type="SAM" id="MobiDB-lite"/>
    </source>
</evidence>
<dbReference type="Pfam" id="PF13379">
    <property type="entry name" value="NMT1_2"/>
    <property type="match status" value="1"/>
</dbReference>
<name>A0A3T1D5W7_9BACL</name>
<keyword evidence="8" id="KW-0472">Membrane</keyword>
<dbReference type="InterPro" id="IPR004090">
    <property type="entry name" value="Chemotax_Me-accpt_rcpt"/>
</dbReference>
<keyword evidence="4" id="KW-0813">Transport</keyword>
<dbReference type="EMBL" id="AP019400">
    <property type="protein sequence ID" value="BBI33497.1"/>
    <property type="molecule type" value="Genomic_DNA"/>
</dbReference>
<keyword evidence="13" id="KW-1185">Reference proteome</keyword>
<dbReference type="SMART" id="SM00283">
    <property type="entry name" value="MA"/>
    <property type="match status" value="1"/>
</dbReference>
<reference evidence="12 13" key="1">
    <citation type="submission" date="2019-01" db="EMBL/GenBank/DDBJ databases">
        <title>Complete genome sequence of Cohnella hallensis HS21 isolated from Korean fir (Abies koreana) rhizospheric soil.</title>
        <authorList>
            <person name="Jiang L."/>
            <person name="Kang S.W."/>
            <person name="Kim S."/>
            <person name="Jung J."/>
            <person name="Kim C.Y."/>
            <person name="Kim D.H."/>
            <person name="Kim S.W."/>
            <person name="Lee J."/>
        </authorList>
    </citation>
    <scope>NUCLEOTIDE SEQUENCE [LARGE SCALE GENOMIC DNA]</scope>
    <source>
        <strain evidence="12 13">HS21</strain>
    </source>
</reference>
<dbReference type="InterPro" id="IPR044527">
    <property type="entry name" value="NrtA/CpmA_ABC-bd_dom"/>
</dbReference>
<organism evidence="12 13">
    <name type="scientific">Cohnella abietis</name>
    <dbReference type="NCBI Taxonomy" id="2507935"/>
    <lineage>
        <taxon>Bacteria</taxon>
        <taxon>Bacillati</taxon>
        <taxon>Bacillota</taxon>
        <taxon>Bacilli</taxon>
        <taxon>Bacillales</taxon>
        <taxon>Paenibacillaceae</taxon>
        <taxon>Cohnella</taxon>
    </lineage>
</organism>
<evidence type="ECO:0000256" key="3">
    <source>
        <dbReference type="ARBA" id="ARBA00010742"/>
    </source>
</evidence>
<feature type="domain" description="Methyl-accepting transducer" evidence="11">
    <location>
        <begin position="52"/>
        <end position="302"/>
    </location>
</feature>
<dbReference type="Gene3D" id="1.10.287.950">
    <property type="entry name" value="Methyl-accepting chemotaxis protein"/>
    <property type="match status" value="1"/>
</dbReference>
<gene>
    <name evidence="12" type="ORF">KCTCHS21_28960</name>
</gene>
<dbReference type="CDD" id="cd13553">
    <property type="entry name" value="PBP2_NrtA_CpmA_like"/>
    <property type="match status" value="1"/>
</dbReference>
<protein>
    <recommendedName>
        <fullName evidence="11">Methyl-accepting transducer domain-containing protein</fullName>
    </recommendedName>
</protein>
<dbReference type="SUPFAM" id="SSF58104">
    <property type="entry name" value="Methyl-accepting chemotaxis protein (MCP) signaling domain"/>
    <property type="match status" value="1"/>
</dbReference>
<comment type="subcellular location">
    <subcellularLocation>
        <location evidence="2">Cell inner membrane</location>
    </subcellularLocation>
    <subcellularLocation>
        <location evidence="1">Periplasm</location>
    </subcellularLocation>
</comment>
<dbReference type="Pfam" id="PF00015">
    <property type="entry name" value="MCPsignal"/>
    <property type="match status" value="1"/>
</dbReference>
<evidence type="ECO:0000256" key="9">
    <source>
        <dbReference type="PROSITE-ProRule" id="PRU00284"/>
    </source>
</evidence>
<dbReference type="PANTHER" id="PTHR30024">
    <property type="entry name" value="ALIPHATIC SULFONATES-BINDING PROTEIN-RELATED"/>
    <property type="match status" value="1"/>
</dbReference>
<keyword evidence="5" id="KW-1003">Cell membrane</keyword>
<evidence type="ECO:0000256" key="4">
    <source>
        <dbReference type="ARBA" id="ARBA00022448"/>
    </source>
</evidence>
<dbReference type="AlphaFoldDB" id="A0A3T1D5W7"/>
<comment type="similarity">
    <text evidence="3">Belongs to the bacterial solute-binding protein SsuA/TauA family.</text>
</comment>
<dbReference type="GO" id="GO:0006935">
    <property type="term" value="P:chemotaxis"/>
    <property type="evidence" value="ECO:0007669"/>
    <property type="project" value="InterPro"/>
</dbReference>
<evidence type="ECO:0000256" key="8">
    <source>
        <dbReference type="ARBA" id="ARBA00023136"/>
    </source>
</evidence>
<feature type="region of interest" description="Disordered" evidence="10">
    <location>
        <begin position="1"/>
        <end position="27"/>
    </location>
</feature>
<dbReference type="Gene3D" id="3.40.190.10">
    <property type="entry name" value="Periplasmic binding protein-like II"/>
    <property type="match status" value="2"/>
</dbReference>
<sequence length="640" mass="70635">MSAGTKPFTFFRKSKSESNIPQPKQDDKATELQLLFNTSRSLTDSTDSLTNFVINAIENVENVSQSIHQIVNSATLQSSEAEKSLIDSGDLGDILDESHSRIKQMETLVSDTLQASNAGQKTIQKLTEEADKNASIAIKLNTTMQDLNQKSVDISNALELIFAVSKNIQLLALNASIEAAHAGEHGKGFAVVAKEVRRLAEESAANGKQIDKLLNYIQQQIKGCSEIVKETRISSGIVSQIVSETQENFENINKGLTTVTEYSVSVNELLVKANEGKENLIQNIHRVSSLAQESSASAYELAHLSENQASSVLSVAGASQDLQNVSSDIKATLLKWIDNPSIKKERTQQIRIGFMHNLSHSPALLAIHNQLFEQQFDGKFEIRTFTAGPALVNALINNQIDVGYTGPGPVYEAHTKKHKIQIIAGVSQGGVSLVVKHASKIKNIEQLQGKTIAIPQYGNGQHILLRQLLRRYHLKDIFRGGHIRIIQAKSSDLIHLFNKNLIDAALVPEPWVTALENSQAAEVLVDWRDIYSNGGYPNTVIAVNEDFSKNHPLLIEKFLKSHHDSLLSLQEGQPQTYEIISRELEKLTGQSLSVASIEKAFARILWNPKVDRASLQSFAQLSKQEGFLTEEIDFDSLLIN</sequence>
<keyword evidence="6" id="KW-0997">Cell inner membrane</keyword>
<keyword evidence="9" id="KW-0807">Transducer</keyword>
<evidence type="ECO:0000256" key="7">
    <source>
        <dbReference type="ARBA" id="ARBA00022729"/>
    </source>
</evidence>
<dbReference type="PROSITE" id="PS50111">
    <property type="entry name" value="CHEMOTAXIS_TRANSDUC_2"/>
    <property type="match status" value="1"/>
</dbReference>
<evidence type="ECO:0000259" key="11">
    <source>
        <dbReference type="PROSITE" id="PS50111"/>
    </source>
</evidence>
<evidence type="ECO:0000256" key="1">
    <source>
        <dbReference type="ARBA" id="ARBA00004418"/>
    </source>
</evidence>
<dbReference type="OrthoDB" id="506341at2"/>
<accession>A0A3T1D5W7</accession>
<dbReference type="Proteomes" id="UP000289856">
    <property type="component" value="Chromosome"/>
</dbReference>
<dbReference type="PRINTS" id="PR00260">
    <property type="entry name" value="CHEMTRNSDUCR"/>
</dbReference>
<dbReference type="GO" id="GO:0004888">
    <property type="term" value="F:transmembrane signaling receptor activity"/>
    <property type="evidence" value="ECO:0007669"/>
    <property type="project" value="InterPro"/>
</dbReference>
<evidence type="ECO:0000313" key="12">
    <source>
        <dbReference type="EMBL" id="BBI33497.1"/>
    </source>
</evidence>
<dbReference type="PANTHER" id="PTHR30024:SF47">
    <property type="entry name" value="TAURINE-BINDING PERIPLASMIC PROTEIN"/>
    <property type="match status" value="1"/>
</dbReference>
<dbReference type="InterPro" id="IPR010067">
    <property type="entry name" value="ABC_SsuA_sub-bd"/>
</dbReference>
<dbReference type="NCBIfam" id="TIGR01728">
    <property type="entry name" value="SsuA_fam"/>
    <property type="match status" value="1"/>
</dbReference>